<gene>
    <name evidence="1" type="ORF">LOS8367_03433</name>
</gene>
<proteinExistence type="predicted"/>
<evidence type="ECO:0000313" key="2">
    <source>
        <dbReference type="Proteomes" id="UP000193495"/>
    </source>
</evidence>
<dbReference type="EMBL" id="FWFY01000015">
    <property type="protein sequence ID" value="SLN68573.1"/>
    <property type="molecule type" value="Genomic_DNA"/>
</dbReference>
<organism evidence="1 2">
    <name type="scientific">Limimaricola soesokkakensis</name>
    <dbReference type="NCBI Taxonomy" id="1343159"/>
    <lineage>
        <taxon>Bacteria</taxon>
        <taxon>Pseudomonadati</taxon>
        <taxon>Pseudomonadota</taxon>
        <taxon>Alphaproteobacteria</taxon>
        <taxon>Rhodobacterales</taxon>
        <taxon>Paracoccaceae</taxon>
        <taxon>Limimaricola</taxon>
    </lineage>
</organism>
<sequence>MGAERLIFHLGDFKTGSTAIQDWLALEGAGHGLALMPGAPHVPLAQCLRDRAWREAEFVALARHLQDAPAPVAVVSAEHFEFADPNLLLQAVSAHLPGWTGRIGLVAYVRPHPQALLSRYTESVKIGSFIGTPSEYLDWPQTRSRMAYAMRFGRWRAAWGSAFDLRLYDRTSFPGADIRRDFAQIATGRDPGPLAAPDVNRAPGLRALALARAFHQAIGETARNSAAERARWTLGRELGRLMAQAPELADDPRLELDQLLARRIEEVFAADAESLDAGFFETAPMVRALQAASAEAPAETPVPDPDTELIPETRMAVSLWGRLLARGLSNEVDAVEIDRIWHE</sequence>
<dbReference type="Proteomes" id="UP000193495">
    <property type="component" value="Unassembled WGS sequence"/>
</dbReference>
<name>A0A1X7A2B3_9RHOB</name>
<accession>A0A1X7A2B3</accession>
<protein>
    <submittedName>
        <fullName evidence="1">Uncharacterized protein</fullName>
    </submittedName>
</protein>
<dbReference type="AlphaFoldDB" id="A0A1X7A2B3"/>
<evidence type="ECO:0000313" key="1">
    <source>
        <dbReference type="EMBL" id="SLN68573.1"/>
    </source>
</evidence>
<reference evidence="1 2" key="1">
    <citation type="submission" date="2017-03" db="EMBL/GenBank/DDBJ databases">
        <authorList>
            <person name="Afonso C.L."/>
            <person name="Miller P.J."/>
            <person name="Scott M.A."/>
            <person name="Spackman E."/>
            <person name="Goraichik I."/>
            <person name="Dimitrov K.M."/>
            <person name="Suarez D.L."/>
            <person name="Swayne D.E."/>
        </authorList>
    </citation>
    <scope>NUCLEOTIDE SEQUENCE [LARGE SCALE GENOMIC DNA]</scope>
    <source>
        <strain evidence="1 2">CECT 8367</strain>
    </source>
</reference>